<dbReference type="Proteomes" id="UP000216991">
    <property type="component" value="Unassembled WGS sequence"/>
</dbReference>
<proteinExistence type="predicted"/>
<protein>
    <submittedName>
        <fullName evidence="1">Uncharacterized protein</fullName>
    </submittedName>
</protein>
<sequence length="102" mass="11736">MNTDYAIIRKNWNGIEIEIRWNPDYLAFEGRPDMAHLEIESIRPARAPLPMTETGYRSHFIQPDEVERFGGPEAYVEAWITELAGTAAWRQTDAAARQLALF</sequence>
<keyword evidence="2" id="KW-1185">Reference proteome</keyword>
<dbReference type="AlphaFoldDB" id="A0A255Z899"/>
<organism evidence="1 2">
    <name type="scientific">Sandarakinorhabdus cyanobacteriorum</name>
    <dbReference type="NCBI Taxonomy" id="1981098"/>
    <lineage>
        <taxon>Bacteria</taxon>
        <taxon>Pseudomonadati</taxon>
        <taxon>Pseudomonadota</taxon>
        <taxon>Alphaproteobacteria</taxon>
        <taxon>Sphingomonadales</taxon>
        <taxon>Sphingosinicellaceae</taxon>
        <taxon>Sandarakinorhabdus</taxon>
    </lineage>
</organism>
<reference evidence="1 2" key="1">
    <citation type="submission" date="2017-07" db="EMBL/GenBank/DDBJ databases">
        <title>Sandarakinorhabdus cyanobacteriorum sp. nov., a novel bacterium isolated from cyanobacterial aggregates in a eutrophic lake.</title>
        <authorList>
            <person name="Cai H."/>
        </authorList>
    </citation>
    <scope>NUCLEOTIDE SEQUENCE [LARGE SCALE GENOMIC DNA]</scope>
    <source>
        <strain evidence="1 2">TH057</strain>
    </source>
</reference>
<dbReference type="OrthoDB" id="7855496at2"/>
<evidence type="ECO:0000313" key="2">
    <source>
        <dbReference type="Proteomes" id="UP000216991"/>
    </source>
</evidence>
<accession>A0A255Z899</accession>
<name>A0A255Z899_9SPHN</name>
<gene>
    <name evidence="1" type="ORF">CHU93_00385</name>
</gene>
<dbReference type="RefSeq" id="WP_094472251.1">
    <property type="nucleotide sequence ID" value="NZ_NOXT01000022.1"/>
</dbReference>
<evidence type="ECO:0000313" key="1">
    <source>
        <dbReference type="EMBL" id="OYQ37669.1"/>
    </source>
</evidence>
<comment type="caution">
    <text evidence="1">The sequence shown here is derived from an EMBL/GenBank/DDBJ whole genome shotgun (WGS) entry which is preliminary data.</text>
</comment>
<dbReference type="EMBL" id="NOXT01000022">
    <property type="protein sequence ID" value="OYQ37669.1"/>
    <property type="molecule type" value="Genomic_DNA"/>
</dbReference>